<evidence type="ECO:0000313" key="2">
    <source>
        <dbReference type="Proteomes" id="UP000176877"/>
    </source>
</evidence>
<dbReference type="EMBL" id="MFFT01000008">
    <property type="protein sequence ID" value="OGF23475.1"/>
    <property type="molecule type" value="Genomic_DNA"/>
</dbReference>
<protein>
    <recommendedName>
        <fullName evidence="3">WbqC-like protein</fullName>
    </recommendedName>
</protein>
<organism evidence="1 2">
    <name type="scientific">Candidatus Falkowbacteria bacterium RIFCSPHIGHO2_02_FULL_42_9</name>
    <dbReference type="NCBI Taxonomy" id="1797986"/>
    <lineage>
        <taxon>Bacteria</taxon>
        <taxon>Candidatus Falkowiibacteriota</taxon>
    </lineage>
</organism>
<reference evidence="1 2" key="1">
    <citation type="journal article" date="2016" name="Nat. Commun.">
        <title>Thousands of microbial genomes shed light on interconnected biogeochemical processes in an aquifer system.</title>
        <authorList>
            <person name="Anantharaman K."/>
            <person name="Brown C.T."/>
            <person name="Hug L.A."/>
            <person name="Sharon I."/>
            <person name="Castelle C.J."/>
            <person name="Probst A.J."/>
            <person name="Thomas B.C."/>
            <person name="Singh A."/>
            <person name="Wilkins M.J."/>
            <person name="Karaoz U."/>
            <person name="Brodie E.L."/>
            <person name="Williams K.H."/>
            <person name="Hubbard S.S."/>
            <person name="Banfield J.F."/>
        </authorList>
    </citation>
    <scope>NUCLEOTIDE SEQUENCE [LARGE SCALE GENOMIC DNA]</scope>
</reference>
<accession>A0A1F5S9U2</accession>
<dbReference type="Pfam" id="PF08889">
    <property type="entry name" value="WbqC"/>
    <property type="match status" value="1"/>
</dbReference>
<dbReference type="AlphaFoldDB" id="A0A1F5S9U2"/>
<name>A0A1F5S9U2_9BACT</name>
<comment type="caution">
    <text evidence="1">The sequence shown here is derived from an EMBL/GenBank/DDBJ whole genome shotgun (WGS) entry which is preliminary data.</text>
</comment>
<dbReference type="Proteomes" id="UP000176877">
    <property type="component" value="Unassembled WGS sequence"/>
</dbReference>
<dbReference type="InterPro" id="IPR014985">
    <property type="entry name" value="WbqC"/>
</dbReference>
<proteinExistence type="predicted"/>
<evidence type="ECO:0008006" key="3">
    <source>
        <dbReference type="Google" id="ProtNLM"/>
    </source>
</evidence>
<gene>
    <name evidence="1" type="ORF">A3D45_01120</name>
</gene>
<sequence>MKKKTVAIMQPSYLPWVGFFELIYRADVFVVYDTVQFDKNGWRNRNRIKTANGSLWLTVPVKASGRPKLCEAVIDNSKKWRKQHLRSIELNYGKCQYFNDYFPQLEKILNSDWQYLNDLNLALIKYFLAVLDLTGKEFIISSKLDEYESMAGLDKVGRLIELCKFFKADVFYEPMGGKCYLEIEKKRFEQANIQLVFQNIESQPYNQPFGNFIPNLSIIDLLFSLGPSAREAMVKSGANVII</sequence>
<evidence type="ECO:0000313" key="1">
    <source>
        <dbReference type="EMBL" id="OGF23475.1"/>
    </source>
</evidence>